<evidence type="ECO:0000313" key="2">
    <source>
        <dbReference type="Proteomes" id="UP001066276"/>
    </source>
</evidence>
<evidence type="ECO:0000313" key="1">
    <source>
        <dbReference type="EMBL" id="KAJ1217053.1"/>
    </source>
</evidence>
<proteinExistence type="predicted"/>
<comment type="caution">
    <text evidence="1">The sequence shown here is derived from an EMBL/GenBank/DDBJ whole genome shotgun (WGS) entry which is preliminary data.</text>
</comment>
<name>A0AAV7WSG9_PLEWA</name>
<dbReference type="AlphaFoldDB" id="A0AAV7WSG9"/>
<gene>
    <name evidence="1" type="ORF">NDU88_004648</name>
</gene>
<dbReference type="Proteomes" id="UP001066276">
    <property type="component" value="Chromosome 1_1"/>
</dbReference>
<accession>A0AAV7WSG9</accession>
<dbReference type="EMBL" id="JANPWB010000001">
    <property type="protein sequence ID" value="KAJ1217053.1"/>
    <property type="molecule type" value="Genomic_DNA"/>
</dbReference>
<sequence length="109" mass="12795">MGLLGPPYISVRESLGAWRVRHVHLTPWRDFQPSGLHLRVHSRPVGRTVLRDTEEERDPSSSIHIAEMRQDLRTRVDVMAIELGLLQEDQWKLKDRVTHAEHEIKELYL</sequence>
<protein>
    <submittedName>
        <fullName evidence="1">Uncharacterized protein</fullName>
    </submittedName>
</protein>
<keyword evidence="2" id="KW-1185">Reference proteome</keyword>
<reference evidence="1" key="1">
    <citation type="journal article" date="2022" name="bioRxiv">
        <title>Sequencing and chromosome-scale assembly of the giantPleurodeles waltlgenome.</title>
        <authorList>
            <person name="Brown T."/>
            <person name="Elewa A."/>
            <person name="Iarovenko S."/>
            <person name="Subramanian E."/>
            <person name="Araus A.J."/>
            <person name="Petzold A."/>
            <person name="Susuki M."/>
            <person name="Suzuki K.-i.T."/>
            <person name="Hayashi T."/>
            <person name="Toyoda A."/>
            <person name="Oliveira C."/>
            <person name="Osipova E."/>
            <person name="Leigh N.D."/>
            <person name="Simon A."/>
            <person name="Yun M.H."/>
        </authorList>
    </citation>
    <scope>NUCLEOTIDE SEQUENCE</scope>
    <source>
        <strain evidence="1">20211129_DDA</strain>
        <tissue evidence="1">Liver</tissue>
    </source>
</reference>
<organism evidence="1 2">
    <name type="scientific">Pleurodeles waltl</name>
    <name type="common">Iberian ribbed newt</name>
    <dbReference type="NCBI Taxonomy" id="8319"/>
    <lineage>
        <taxon>Eukaryota</taxon>
        <taxon>Metazoa</taxon>
        <taxon>Chordata</taxon>
        <taxon>Craniata</taxon>
        <taxon>Vertebrata</taxon>
        <taxon>Euteleostomi</taxon>
        <taxon>Amphibia</taxon>
        <taxon>Batrachia</taxon>
        <taxon>Caudata</taxon>
        <taxon>Salamandroidea</taxon>
        <taxon>Salamandridae</taxon>
        <taxon>Pleurodelinae</taxon>
        <taxon>Pleurodeles</taxon>
    </lineage>
</organism>